<reference evidence="3" key="1">
    <citation type="submission" date="2016-10" db="EMBL/GenBank/DDBJ databases">
        <authorList>
            <person name="Varghese N."/>
            <person name="Submissions S."/>
        </authorList>
    </citation>
    <scope>NUCLEOTIDE SEQUENCE [LARGE SCALE GENOMIC DNA]</scope>
    <source>
        <strain evidence="3">DSM 18130</strain>
    </source>
</reference>
<sequence>MVMFTSCEKQGRDYKLERNDFLYPLAGIIEYQQVLDTEISKIQDQPAFASFLAQRREDMASYITEMESICSLPKAGLTAEAQTKLLNLQNSQGAGFNKLLLRLVMEADEDLIGLHVKASGSAGLKDTELRQWTAEKIPMLTKRLDASQTLWHTK</sequence>
<dbReference type="InterPro" id="IPR025419">
    <property type="entry name" value="DUF4142"/>
</dbReference>
<protein>
    <recommendedName>
        <fullName evidence="1">DUF4142 domain-containing protein</fullName>
    </recommendedName>
</protein>
<name>A0A1I0SLP1_9SPHI</name>
<keyword evidence="3" id="KW-1185">Reference proteome</keyword>
<evidence type="ECO:0000259" key="1">
    <source>
        <dbReference type="Pfam" id="PF13628"/>
    </source>
</evidence>
<accession>A0A1I0SLP1</accession>
<proteinExistence type="predicted"/>
<gene>
    <name evidence="2" type="ORF">SAMN04488511_10265</name>
</gene>
<organism evidence="2 3">
    <name type="scientific">Pedobacter suwonensis</name>
    <dbReference type="NCBI Taxonomy" id="332999"/>
    <lineage>
        <taxon>Bacteria</taxon>
        <taxon>Pseudomonadati</taxon>
        <taxon>Bacteroidota</taxon>
        <taxon>Sphingobacteriia</taxon>
        <taxon>Sphingobacteriales</taxon>
        <taxon>Sphingobacteriaceae</taxon>
        <taxon>Pedobacter</taxon>
    </lineage>
</organism>
<dbReference type="Pfam" id="PF13628">
    <property type="entry name" value="DUF4142"/>
    <property type="match status" value="1"/>
</dbReference>
<dbReference type="EMBL" id="FOJM01000002">
    <property type="protein sequence ID" value="SFA40409.1"/>
    <property type="molecule type" value="Genomic_DNA"/>
</dbReference>
<evidence type="ECO:0000313" key="2">
    <source>
        <dbReference type="EMBL" id="SFA40409.1"/>
    </source>
</evidence>
<dbReference type="AlphaFoldDB" id="A0A1I0SLP1"/>
<evidence type="ECO:0000313" key="3">
    <source>
        <dbReference type="Proteomes" id="UP000198836"/>
    </source>
</evidence>
<dbReference type="Proteomes" id="UP000198836">
    <property type="component" value="Unassembled WGS sequence"/>
</dbReference>
<feature type="domain" description="DUF4142" evidence="1">
    <location>
        <begin position="71"/>
        <end position="150"/>
    </location>
</feature>